<dbReference type="InterPro" id="IPR036388">
    <property type="entry name" value="WH-like_DNA-bd_sf"/>
</dbReference>
<dbReference type="Pfam" id="PF00126">
    <property type="entry name" value="HTH_1"/>
    <property type="match status" value="1"/>
</dbReference>
<dbReference type="InterPro" id="IPR036390">
    <property type="entry name" value="WH_DNA-bd_sf"/>
</dbReference>
<dbReference type="SUPFAM" id="SSF46785">
    <property type="entry name" value="Winged helix' DNA-binding domain"/>
    <property type="match status" value="1"/>
</dbReference>
<protein>
    <submittedName>
        <fullName evidence="7">Glycine cleavage system transcriptional activator</fullName>
    </submittedName>
</protein>
<dbReference type="CDD" id="cd08432">
    <property type="entry name" value="PBP2_GcdR_TrpI_HvrB_AmpR_like"/>
    <property type="match status" value="1"/>
</dbReference>
<dbReference type="FunFam" id="1.10.10.10:FF:000001">
    <property type="entry name" value="LysR family transcriptional regulator"/>
    <property type="match status" value="1"/>
</dbReference>
<dbReference type="GO" id="GO:0003700">
    <property type="term" value="F:DNA-binding transcription factor activity"/>
    <property type="evidence" value="ECO:0007669"/>
    <property type="project" value="InterPro"/>
</dbReference>
<keyword evidence="3" id="KW-0238">DNA-binding</keyword>
<evidence type="ECO:0000259" key="6">
    <source>
        <dbReference type="PROSITE" id="PS50931"/>
    </source>
</evidence>
<feature type="compositionally biased region" description="Low complexity" evidence="5">
    <location>
        <begin position="313"/>
        <end position="337"/>
    </location>
</feature>
<keyword evidence="4" id="KW-0804">Transcription</keyword>
<dbReference type="PRINTS" id="PR00039">
    <property type="entry name" value="HTHLYSR"/>
</dbReference>
<evidence type="ECO:0000313" key="7">
    <source>
        <dbReference type="EMBL" id="KWS05484.1"/>
    </source>
</evidence>
<dbReference type="Gene3D" id="1.10.10.10">
    <property type="entry name" value="Winged helix-like DNA-binding domain superfamily/Winged helix DNA-binding domain"/>
    <property type="match status" value="1"/>
</dbReference>
<reference evidence="7 8" key="1">
    <citation type="journal article" date="2014" name="Genome Announc.">
        <title>Draft Genome Sequence of Lysobacter capsici AZ78, a Bacterium Antagonistic to Plant-Pathogenic Oomycetes.</title>
        <authorList>
            <person name="Puopolo G."/>
            <person name="Sonego P."/>
            <person name="Engelen K."/>
            <person name="Pertot I."/>
        </authorList>
    </citation>
    <scope>NUCLEOTIDE SEQUENCE [LARGE SCALE GENOMIC DNA]</scope>
    <source>
        <strain evidence="7 8">AZ78</strain>
    </source>
</reference>
<keyword evidence="2" id="KW-0805">Transcription regulation</keyword>
<dbReference type="PROSITE" id="PS50931">
    <property type="entry name" value="HTH_LYSR"/>
    <property type="match status" value="1"/>
</dbReference>
<comment type="caution">
    <text evidence="7">The sequence shown here is derived from an EMBL/GenBank/DDBJ whole genome shotgun (WGS) entry which is preliminary data.</text>
</comment>
<feature type="domain" description="HTH lysR-type" evidence="6">
    <location>
        <begin position="4"/>
        <end position="61"/>
    </location>
</feature>
<dbReference type="InterPro" id="IPR058163">
    <property type="entry name" value="LysR-type_TF_proteobact-type"/>
</dbReference>
<evidence type="ECO:0000256" key="2">
    <source>
        <dbReference type="ARBA" id="ARBA00023015"/>
    </source>
</evidence>
<evidence type="ECO:0000256" key="4">
    <source>
        <dbReference type="ARBA" id="ARBA00023163"/>
    </source>
</evidence>
<dbReference type="GO" id="GO:0043565">
    <property type="term" value="F:sequence-specific DNA binding"/>
    <property type="evidence" value="ECO:0007669"/>
    <property type="project" value="TreeGrafter"/>
</dbReference>
<dbReference type="OrthoDB" id="5526340at2"/>
<comment type="similarity">
    <text evidence="1">Belongs to the LysR transcriptional regulatory family.</text>
</comment>
<dbReference type="EMBL" id="JAJA02000001">
    <property type="protein sequence ID" value="KWS05484.1"/>
    <property type="molecule type" value="Genomic_DNA"/>
</dbReference>
<dbReference type="GO" id="GO:0006351">
    <property type="term" value="P:DNA-templated transcription"/>
    <property type="evidence" value="ECO:0007669"/>
    <property type="project" value="TreeGrafter"/>
</dbReference>
<evidence type="ECO:0000256" key="3">
    <source>
        <dbReference type="ARBA" id="ARBA00023125"/>
    </source>
</evidence>
<keyword evidence="8" id="KW-1185">Reference proteome</keyword>
<dbReference type="Pfam" id="PF03466">
    <property type="entry name" value="LysR_substrate"/>
    <property type="match status" value="1"/>
</dbReference>
<organism evidence="7 8">
    <name type="scientific">Lysobacter capsici AZ78</name>
    <dbReference type="NCBI Taxonomy" id="1444315"/>
    <lineage>
        <taxon>Bacteria</taxon>
        <taxon>Pseudomonadati</taxon>
        <taxon>Pseudomonadota</taxon>
        <taxon>Gammaproteobacteria</taxon>
        <taxon>Lysobacterales</taxon>
        <taxon>Lysobacteraceae</taxon>
        <taxon>Lysobacter</taxon>
    </lineage>
</organism>
<dbReference type="InterPro" id="IPR000847">
    <property type="entry name" value="LysR_HTH_N"/>
</dbReference>
<gene>
    <name evidence="7" type="ORF">AZ78_3036</name>
</gene>
<proteinExistence type="inferred from homology"/>
<dbReference type="Proteomes" id="UP000023435">
    <property type="component" value="Unassembled WGS sequence"/>
</dbReference>
<dbReference type="InterPro" id="IPR005119">
    <property type="entry name" value="LysR_subst-bd"/>
</dbReference>
<name>A0A108UAD5_9GAMM</name>
<dbReference type="AlphaFoldDB" id="A0A108UAD5"/>
<dbReference type="SUPFAM" id="SSF53850">
    <property type="entry name" value="Periplasmic binding protein-like II"/>
    <property type="match status" value="1"/>
</dbReference>
<sequence>MNRPPLHALLGFATAARTGNLTRAAESMHLTVSALSHQIRTLEERLGRRLFERGPRGVRLTADGERLLSVVAPHLDALDHALRPYSPRRDDVLTLSLMASMASAWLVPRLGGFVARYPQLELNLFSSTALVDFDREPGIDAAMRGGYGRWPGLVIEHLFNETLVPVASPALIERMGGLPAQEDLHRWPLLGDLSTYWQDWFDRYGGKRPNRYIAHFDDSETMHRAAVEGLGVALGRLARTRLLIQSGQLVPLSQGRLQIDWGHYLVYPARSVDHAGLESFRTWLHEQARAYVAQMEADVASGRGADIEDRSCGKPGEADGPPDPAADSDAGAEAAAKPQRKRR</sequence>
<evidence type="ECO:0000256" key="5">
    <source>
        <dbReference type="SAM" id="MobiDB-lite"/>
    </source>
</evidence>
<accession>A0A108UAD5</accession>
<dbReference type="PANTHER" id="PTHR30537:SF79">
    <property type="entry name" value="TRANSCRIPTIONAL REGULATOR-RELATED"/>
    <property type="match status" value="1"/>
</dbReference>
<feature type="region of interest" description="Disordered" evidence="5">
    <location>
        <begin position="300"/>
        <end position="343"/>
    </location>
</feature>
<evidence type="ECO:0000313" key="8">
    <source>
        <dbReference type="Proteomes" id="UP000023435"/>
    </source>
</evidence>
<dbReference type="PANTHER" id="PTHR30537">
    <property type="entry name" value="HTH-TYPE TRANSCRIPTIONAL REGULATOR"/>
    <property type="match status" value="1"/>
</dbReference>
<dbReference type="Gene3D" id="3.40.190.10">
    <property type="entry name" value="Periplasmic binding protein-like II"/>
    <property type="match status" value="2"/>
</dbReference>
<evidence type="ECO:0000256" key="1">
    <source>
        <dbReference type="ARBA" id="ARBA00009437"/>
    </source>
</evidence>